<evidence type="ECO:0000313" key="4">
    <source>
        <dbReference type="Proteomes" id="UP000831485"/>
    </source>
</evidence>
<keyword evidence="4" id="KW-1185">Reference proteome</keyword>
<evidence type="ECO:0000313" key="1">
    <source>
        <dbReference type="EMBL" id="GFO65876.1"/>
    </source>
</evidence>
<dbReference type="Proteomes" id="UP000831485">
    <property type="component" value="Chromosome"/>
</dbReference>
<accession>A0A6V8N038</accession>
<sequence length="139" mass="15184">MAKTLEEIMAEAIAGSIWATPPPSEQPSINLIRWSVMAAQTGERYLVGYNMEDREGRVSTPITSFDASKAEAVTKSGRVYRLKGKPGADPDGQYVWSHVCRVRAIVADNVSAEYETAIALLHENSDCLCIDKEPVGETP</sequence>
<reference evidence="1" key="2">
    <citation type="journal article" date="2021" name="Int. J. Syst. Evol. Microbiol.">
        <title>Geomonas silvestris sp. nov., Geomonas paludis sp. nov. and Geomonas limicola sp. nov., isolated from terrestrial environments, and emended description of the genus Geomonas.</title>
        <authorList>
            <person name="Itoh H."/>
            <person name="Xu Z."/>
            <person name="Masuda Y."/>
            <person name="Ushijima N."/>
            <person name="Hayakawa C."/>
            <person name="Shiratori Y."/>
            <person name="Senoo K."/>
        </authorList>
    </citation>
    <scope>NUCLEOTIDE SEQUENCE</scope>
    <source>
        <strain evidence="1">Red736</strain>
    </source>
</reference>
<proteinExistence type="predicted"/>
<name>A0A6V8N038_9BACT</name>
<dbReference type="Proteomes" id="UP000568888">
    <property type="component" value="Unassembled WGS sequence"/>
</dbReference>
<evidence type="ECO:0000313" key="3">
    <source>
        <dbReference type="Proteomes" id="UP000568888"/>
    </source>
</evidence>
<evidence type="ECO:0000313" key="2">
    <source>
        <dbReference type="EMBL" id="UPU36615.1"/>
    </source>
</evidence>
<dbReference type="AlphaFoldDB" id="A0A6V8N038"/>
<protein>
    <submittedName>
        <fullName evidence="1">Uncharacterized protein</fullName>
    </submittedName>
</protein>
<reference evidence="2" key="3">
    <citation type="submission" date="2022-04" db="EMBL/GenBank/DDBJ databases">
        <authorList>
            <person name="Liu G."/>
        </authorList>
    </citation>
    <scope>NUCLEOTIDE SEQUENCE</scope>
    <source>
        <strain evidence="2">RG22</strain>
    </source>
</reference>
<organism evidence="1 3">
    <name type="scientific">Geomonas paludis</name>
    <dbReference type="NCBI Taxonomy" id="2740185"/>
    <lineage>
        <taxon>Bacteria</taxon>
        <taxon>Pseudomonadati</taxon>
        <taxon>Thermodesulfobacteriota</taxon>
        <taxon>Desulfuromonadia</taxon>
        <taxon>Geobacterales</taxon>
        <taxon>Geobacteraceae</taxon>
        <taxon>Geomonas</taxon>
    </lineage>
</organism>
<reference evidence="3" key="1">
    <citation type="submission" date="2020-06" db="EMBL/GenBank/DDBJ databases">
        <title>Draft genomic sequecing of Geomonas sp. Red736.</title>
        <authorList>
            <person name="Itoh H."/>
            <person name="Xu Z.X."/>
            <person name="Ushijima N."/>
            <person name="Masuda Y."/>
            <person name="Shiratori Y."/>
            <person name="Senoo K."/>
        </authorList>
    </citation>
    <scope>NUCLEOTIDE SEQUENCE [LARGE SCALE GENOMIC DNA]</scope>
    <source>
        <strain evidence="3">Red736</strain>
    </source>
</reference>
<dbReference type="EMBL" id="CP096574">
    <property type="protein sequence ID" value="UPU36615.1"/>
    <property type="molecule type" value="Genomic_DNA"/>
</dbReference>
<dbReference type="RefSeq" id="WP_248646898.1">
    <property type="nucleotide sequence ID" value="NZ_CP096574.1"/>
</dbReference>
<gene>
    <name evidence="1" type="ORF">GMPD_37950</name>
    <name evidence="2" type="ORF">M1B72_02610</name>
</gene>
<dbReference type="EMBL" id="BLXY01000013">
    <property type="protein sequence ID" value="GFO65876.1"/>
    <property type="molecule type" value="Genomic_DNA"/>
</dbReference>